<reference evidence="1" key="1">
    <citation type="submission" date="2013-07" db="EMBL/GenBank/DDBJ databases">
        <title>The genome of an arbuscular mycorrhizal fungus provides insights into the evolution of the oldest plant symbiosis.</title>
        <authorList>
            <consortium name="DOE Joint Genome Institute"/>
            <person name="Tisserant E."/>
            <person name="Malbreil M."/>
            <person name="Kuo A."/>
            <person name="Kohler A."/>
            <person name="Symeonidi A."/>
            <person name="Balestrini R."/>
            <person name="Charron P."/>
            <person name="Duensing N."/>
            <person name="Frei-dit-Frey N."/>
            <person name="Gianinazzi-Pearson V."/>
            <person name="Gilbert B."/>
            <person name="Handa Y."/>
            <person name="Hijri M."/>
            <person name="Kaul R."/>
            <person name="Kawaguchi M."/>
            <person name="Krajinski F."/>
            <person name="Lammers P."/>
            <person name="Lapierre D."/>
            <person name="Masclaux F.G."/>
            <person name="Murat C."/>
            <person name="Morin E."/>
            <person name="Ndikumana S."/>
            <person name="Pagni M."/>
            <person name="Petitpierre D."/>
            <person name="Requena N."/>
            <person name="Rosikiewicz P."/>
            <person name="Riley R."/>
            <person name="Saito K."/>
            <person name="San Clemente H."/>
            <person name="Shapiro H."/>
            <person name="van Tuinen D."/>
            <person name="Becard G."/>
            <person name="Bonfante P."/>
            <person name="Paszkowski U."/>
            <person name="Shachar-Hill Y."/>
            <person name="Young J.P."/>
            <person name="Sanders I.R."/>
            <person name="Henrissat B."/>
            <person name="Rensing S.A."/>
            <person name="Grigoriev I.V."/>
            <person name="Corradi N."/>
            <person name="Roux C."/>
            <person name="Martin F."/>
        </authorList>
    </citation>
    <scope>NUCLEOTIDE SEQUENCE</scope>
    <source>
        <strain evidence="1">DAOM 197198</strain>
    </source>
</reference>
<dbReference type="VEuPathDB" id="FungiDB:RhiirFUN_009609"/>
<dbReference type="STRING" id="747089.U9SPR9"/>
<dbReference type="HOGENOM" id="CLU_1435142_0_0_1"/>
<proteinExistence type="predicted"/>
<evidence type="ECO:0000313" key="1">
    <source>
        <dbReference type="EMBL" id="ERZ95982.1"/>
    </source>
</evidence>
<accession>U9SPR9</accession>
<dbReference type="EMBL" id="KI300802">
    <property type="protein sequence ID" value="ERZ95982.1"/>
    <property type="molecule type" value="Genomic_DNA"/>
</dbReference>
<name>U9SPR9_RHIID</name>
<organism evidence="1">
    <name type="scientific">Rhizophagus irregularis (strain DAOM 181602 / DAOM 197198 / MUCL 43194)</name>
    <name type="common">Arbuscular mycorrhizal fungus</name>
    <name type="synonym">Glomus intraradices</name>
    <dbReference type="NCBI Taxonomy" id="747089"/>
    <lineage>
        <taxon>Eukaryota</taxon>
        <taxon>Fungi</taxon>
        <taxon>Fungi incertae sedis</taxon>
        <taxon>Mucoromycota</taxon>
        <taxon>Glomeromycotina</taxon>
        <taxon>Glomeromycetes</taxon>
        <taxon>Glomerales</taxon>
        <taxon>Glomeraceae</taxon>
        <taxon>Rhizophagus</taxon>
    </lineage>
</organism>
<protein>
    <submittedName>
        <fullName evidence="1">Uncharacterized protein</fullName>
    </submittedName>
</protein>
<dbReference type="Gene3D" id="3.20.20.140">
    <property type="entry name" value="Metal-dependent hydrolases"/>
    <property type="match status" value="1"/>
</dbReference>
<sequence length="189" mass="21359">MLEYWMALVEILSVRAKDAINPSDPGKQLVEITTSSMLKFNGGESGYVIKMRPVTTLSVEDMGINYGINPEEEKEWRCLIALFRCYNCYEHHALDAYRIPDVIKRASSQITTATFSDLWGYKKEAFQASTRSPKILADAGIPVAFIVVWDSHLLDLRATPLEVYIDGIPQFDTTPVSVFTNSTKRIIFL</sequence>
<gene>
    <name evidence="1" type="ORF">GLOINDRAFT_13075</name>
</gene>
<dbReference type="AlphaFoldDB" id="U9SPR9"/>